<sequence>MNQAMEFPRYDSYKPANSSWLLEVPGHWKLLPGLAVLKANKDKNVGMIEETVLSLSYGKVIIKPPEKLTGLVPESFETYQIINPNDIIIRPTDLQNDHTSLRTGFAKDRGIITSAYICLRPEPSHNPAFIHYLLHAYDLLKVFYGMGSGLRQNLDYRDFKRLELCIPPRDEQDRIVSFLDQKTAEIDEAVAKKQRLIDLFKEQKTILVNQTVTKGLNPNVPMRDSGVEWIGAVPEHWEVKRLRYLGTTQNGISASAEYFGSGFPFVSYGDVYNNRELPKAVNGLAKSTVHDRDQYSIVKGDVLFTRTSETVEEIGFSSTCMETIENSTFAGFLIRFRPRKGRLFPGYSKYYFSAQLHRSYFVGEMNLVIRASLSQELLKKLPVLIPPYAEQESIFEFLETESAKIDNVIVLQRQLIDSLKEYKMILISEAVTGKIKL</sequence>
<dbReference type="InterPro" id="IPR044946">
    <property type="entry name" value="Restrct_endonuc_typeI_TRD_sf"/>
</dbReference>
<evidence type="ECO:0000256" key="3">
    <source>
        <dbReference type="ARBA" id="ARBA00023125"/>
    </source>
</evidence>
<feature type="domain" description="Type I restriction modification DNA specificity" evidence="4">
    <location>
        <begin position="234"/>
        <end position="405"/>
    </location>
</feature>
<feature type="domain" description="Type I restriction modification DNA specificity" evidence="4">
    <location>
        <begin position="113"/>
        <end position="187"/>
    </location>
</feature>
<protein>
    <submittedName>
        <fullName evidence="5">Type I restriction enzyme, S subunit</fullName>
    </submittedName>
</protein>
<dbReference type="InterPro" id="IPR000055">
    <property type="entry name" value="Restrct_endonuc_typeI_TRD"/>
</dbReference>
<evidence type="ECO:0000313" key="6">
    <source>
        <dbReference type="Proteomes" id="UP000190102"/>
    </source>
</evidence>
<dbReference type="GO" id="GO:0003677">
    <property type="term" value="F:DNA binding"/>
    <property type="evidence" value="ECO:0007669"/>
    <property type="project" value="UniProtKB-KW"/>
</dbReference>
<dbReference type="InterPro" id="IPR052021">
    <property type="entry name" value="Type-I_RS_S_subunit"/>
</dbReference>
<dbReference type="STRING" id="115783.SAMN02745119_00626"/>
<proteinExistence type="inferred from homology"/>
<keyword evidence="6" id="KW-1185">Reference proteome</keyword>
<dbReference type="AlphaFoldDB" id="A0A1T4KP08"/>
<evidence type="ECO:0000259" key="4">
    <source>
        <dbReference type="Pfam" id="PF01420"/>
    </source>
</evidence>
<reference evidence="6" key="1">
    <citation type="submission" date="2017-02" db="EMBL/GenBank/DDBJ databases">
        <authorList>
            <person name="Varghese N."/>
            <person name="Submissions S."/>
        </authorList>
    </citation>
    <scope>NUCLEOTIDE SEQUENCE [LARGE SCALE GENOMIC DNA]</scope>
    <source>
        <strain evidence="6">ATCC BAA-34</strain>
    </source>
</reference>
<evidence type="ECO:0000256" key="1">
    <source>
        <dbReference type="ARBA" id="ARBA00010923"/>
    </source>
</evidence>
<dbReference type="Gene3D" id="3.90.220.20">
    <property type="entry name" value="DNA methylase specificity domains"/>
    <property type="match status" value="2"/>
</dbReference>
<dbReference type="Proteomes" id="UP000190102">
    <property type="component" value="Unassembled WGS sequence"/>
</dbReference>
<keyword evidence="3" id="KW-0238">DNA-binding</keyword>
<evidence type="ECO:0000313" key="5">
    <source>
        <dbReference type="EMBL" id="SJZ44139.1"/>
    </source>
</evidence>
<dbReference type="CDD" id="cd17517">
    <property type="entry name" value="RMtype1_S_EcoKI_StySPI-TRD2-CR2_like"/>
    <property type="match status" value="1"/>
</dbReference>
<name>A0A1T4KP08_9BACT</name>
<gene>
    <name evidence="5" type="ORF">SAMN02745119_00626</name>
</gene>
<dbReference type="SUPFAM" id="SSF116734">
    <property type="entry name" value="DNA methylase specificity domain"/>
    <property type="match status" value="2"/>
</dbReference>
<dbReference type="EMBL" id="FUWR01000001">
    <property type="protein sequence ID" value="SJZ44139.1"/>
    <property type="molecule type" value="Genomic_DNA"/>
</dbReference>
<dbReference type="PANTHER" id="PTHR30408:SF12">
    <property type="entry name" value="TYPE I RESTRICTION ENZYME MJAVIII SPECIFICITY SUBUNIT"/>
    <property type="match status" value="1"/>
</dbReference>
<keyword evidence="2" id="KW-0680">Restriction system</keyword>
<dbReference type="GO" id="GO:0009307">
    <property type="term" value="P:DNA restriction-modification system"/>
    <property type="evidence" value="ECO:0007669"/>
    <property type="project" value="UniProtKB-KW"/>
</dbReference>
<organism evidence="5 6">
    <name type="scientific">Trichlorobacter thiogenes</name>
    <dbReference type="NCBI Taxonomy" id="115783"/>
    <lineage>
        <taxon>Bacteria</taxon>
        <taxon>Pseudomonadati</taxon>
        <taxon>Thermodesulfobacteriota</taxon>
        <taxon>Desulfuromonadia</taxon>
        <taxon>Geobacterales</taxon>
        <taxon>Geobacteraceae</taxon>
        <taxon>Trichlorobacter</taxon>
    </lineage>
</organism>
<dbReference type="Gene3D" id="1.10.287.1120">
    <property type="entry name" value="Bipartite methylase S protein"/>
    <property type="match status" value="1"/>
</dbReference>
<evidence type="ECO:0000256" key="2">
    <source>
        <dbReference type="ARBA" id="ARBA00022747"/>
    </source>
</evidence>
<dbReference type="PANTHER" id="PTHR30408">
    <property type="entry name" value="TYPE-1 RESTRICTION ENZYME ECOKI SPECIFICITY PROTEIN"/>
    <property type="match status" value="1"/>
</dbReference>
<dbReference type="Pfam" id="PF01420">
    <property type="entry name" value="Methylase_S"/>
    <property type="match status" value="2"/>
</dbReference>
<comment type="similarity">
    <text evidence="1">Belongs to the type-I restriction system S methylase family.</text>
</comment>
<dbReference type="RefSeq" id="WP_208610534.1">
    <property type="nucleotide sequence ID" value="NZ_FUWR01000001.1"/>
</dbReference>
<accession>A0A1T4KP08</accession>